<gene>
    <name evidence="4" type="ORF">CEY11_08530</name>
</gene>
<comment type="caution">
    <text evidence="4">The sequence shown here is derived from an EMBL/GenBank/DDBJ whole genome shotgun (WGS) entry which is preliminary data.</text>
</comment>
<sequence>MASITRIPGGQWRCQIRRKGYPTQGRNFNSRADAIAWGQTVEADINRGRFAVPDKATQDMTITALLGRYLLEESSRKASASDDKQRAETIKRVLGGFGVTELTAAHLSHYKRSRLAVRAPQTVTHELNLLHRAYVVGVNEWGLVLPQGIPCTGRPKLPPGRNRRVRPHEVRGLLACTGSRELAAIVLLAVETAMRRGEILGMRWEHINLLRCSVLLPHTKNGDARTVPLSTAAVAVLQPLQRDSGPVFSLTPRCASQAFKRAVDRAGLFDLHFHDLRHEATSRLFEKGLNVIEVARITGHKSLAMLNRYAHLDVSGLVEKLAAAS</sequence>
<dbReference type="GO" id="GO:0006310">
    <property type="term" value="P:DNA recombination"/>
    <property type="evidence" value="ECO:0007669"/>
    <property type="project" value="UniProtKB-KW"/>
</dbReference>
<accession>A0A225MKU2</accession>
<evidence type="ECO:0000313" key="5">
    <source>
        <dbReference type="Proteomes" id="UP000214603"/>
    </source>
</evidence>
<protein>
    <submittedName>
        <fullName evidence="4">Integrase</fullName>
    </submittedName>
</protein>
<feature type="domain" description="Tyr recombinase" evidence="3">
    <location>
        <begin position="156"/>
        <end position="322"/>
    </location>
</feature>
<dbReference type="Proteomes" id="UP000214603">
    <property type="component" value="Unassembled WGS sequence"/>
</dbReference>
<organism evidence="4 5">
    <name type="scientific">Candidimonas nitroreducens</name>
    <dbReference type="NCBI Taxonomy" id="683354"/>
    <lineage>
        <taxon>Bacteria</taxon>
        <taxon>Pseudomonadati</taxon>
        <taxon>Pseudomonadota</taxon>
        <taxon>Betaproteobacteria</taxon>
        <taxon>Burkholderiales</taxon>
        <taxon>Alcaligenaceae</taxon>
        <taxon>Candidimonas</taxon>
    </lineage>
</organism>
<keyword evidence="1" id="KW-0229">DNA integration</keyword>
<dbReference type="SUPFAM" id="SSF56349">
    <property type="entry name" value="DNA breaking-rejoining enzymes"/>
    <property type="match status" value="1"/>
</dbReference>
<proteinExistence type="predicted"/>
<reference evidence="5" key="1">
    <citation type="submission" date="2017-06" db="EMBL/GenBank/DDBJ databases">
        <title>Herbaspirillum phytohormonus sp. nov., isolated from the root nodule of Robinia pseudoacacia in lead-zinc mine.</title>
        <authorList>
            <person name="Fan M."/>
            <person name="Lin Y."/>
        </authorList>
    </citation>
    <scope>NUCLEOTIDE SEQUENCE [LARGE SCALE GENOMIC DNA]</scope>
    <source>
        <strain evidence="5">SC-089</strain>
    </source>
</reference>
<dbReference type="InterPro" id="IPR011010">
    <property type="entry name" value="DNA_brk_join_enz"/>
</dbReference>
<dbReference type="GO" id="GO:0003677">
    <property type="term" value="F:DNA binding"/>
    <property type="evidence" value="ECO:0007669"/>
    <property type="project" value="InterPro"/>
</dbReference>
<dbReference type="OrthoDB" id="662444at2"/>
<dbReference type="PANTHER" id="PTHR30349:SF94">
    <property type="entry name" value="INTEGRASE_RECOMBINASE HI_1414-RELATED"/>
    <property type="match status" value="1"/>
</dbReference>
<dbReference type="Pfam" id="PF00589">
    <property type="entry name" value="Phage_integrase"/>
    <property type="match status" value="1"/>
</dbReference>
<dbReference type="InterPro" id="IPR002104">
    <property type="entry name" value="Integrase_catalytic"/>
</dbReference>
<dbReference type="InterPro" id="IPR050090">
    <property type="entry name" value="Tyrosine_recombinase_XerCD"/>
</dbReference>
<dbReference type="Gene3D" id="1.10.443.10">
    <property type="entry name" value="Intergrase catalytic core"/>
    <property type="match status" value="1"/>
</dbReference>
<dbReference type="EMBL" id="NJIH01000004">
    <property type="protein sequence ID" value="OWT61868.1"/>
    <property type="molecule type" value="Genomic_DNA"/>
</dbReference>
<evidence type="ECO:0000256" key="2">
    <source>
        <dbReference type="ARBA" id="ARBA00023172"/>
    </source>
</evidence>
<dbReference type="AlphaFoldDB" id="A0A225MKU2"/>
<dbReference type="CDD" id="cd00796">
    <property type="entry name" value="INT_Rci_Hp1_C"/>
    <property type="match status" value="1"/>
</dbReference>
<evidence type="ECO:0000313" key="4">
    <source>
        <dbReference type="EMBL" id="OWT61868.1"/>
    </source>
</evidence>
<name>A0A225MKU2_9BURK</name>
<dbReference type="GO" id="GO:0015074">
    <property type="term" value="P:DNA integration"/>
    <property type="evidence" value="ECO:0007669"/>
    <property type="project" value="UniProtKB-KW"/>
</dbReference>
<evidence type="ECO:0000259" key="3">
    <source>
        <dbReference type="PROSITE" id="PS51898"/>
    </source>
</evidence>
<keyword evidence="2" id="KW-0233">DNA recombination</keyword>
<dbReference type="PANTHER" id="PTHR30349">
    <property type="entry name" value="PHAGE INTEGRASE-RELATED"/>
    <property type="match status" value="1"/>
</dbReference>
<evidence type="ECO:0000256" key="1">
    <source>
        <dbReference type="ARBA" id="ARBA00022908"/>
    </source>
</evidence>
<dbReference type="InterPro" id="IPR013762">
    <property type="entry name" value="Integrase-like_cat_sf"/>
</dbReference>
<keyword evidence="5" id="KW-1185">Reference proteome</keyword>
<dbReference type="PROSITE" id="PS51898">
    <property type="entry name" value="TYR_RECOMBINASE"/>
    <property type="match status" value="1"/>
</dbReference>